<keyword evidence="2" id="KW-1185">Reference proteome</keyword>
<organism evidence="1 2">
    <name type="scientific">Oceanirhabdus seepicola</name>
    <dbReference type="NCBI Taxonomy" id="2828781"/>
    <lineage>
        <taxon>Bacteria</taxon>
        <taxon>Bacillati</taxon>
        <taxon>Bacillota</taxon>
        <taxon>Clostridia</taxon>
        <taxon>Eubacteriales</taxon>
        <taxon>Clostridiaceae</taxon>
        <taxon>Oceanirhabdus</taxon>
    </lineage>
</organism>
<gene>
    <name evidence="1" type="ORF">KDK92_11010</name>
</gene>
<comment type="caution">
    <text evidence="1">The sequence shown here is derived from an EMBL/GenBank/DDBJ whole genome shotgun (WGS) entry which is preliminary data.</text>
</comment>
<dbReference type="Proteomes" id="UP001056429">
    <property type="component" value="Unassembled WGS sequence"/>
</dbReference>
<evidence type="ECO:0000313" key="2">
    <source>
        <dbReference type="Proteomes" id="UP001056429"/>
    </source>
</evidence>
<proteinExistence type="predicted"/>
<protein>
    <submittedName>
        <fullName evidence="1">Uncharacterized protein</fullName>
    </submittedName>
</protein>
<dbReference type="EMBL" id="JAGSOJ010000002">
    <property type="protein sequence ID" value="MCM1990264.1"/>
    <property type="molecule type" value="Genomic_DNA"/>
</dbReference>
<reference evidence="1" key="1">
    <citation type="journal article" date="2021" name="mSystems">
        <title>Bacteria and Archaea Synergistically Convert Glycine Betaine to Biogenic Methane in the Formosa Cold Seep of the South China Sea.</title>
        <authorList>
            <person name="Li L."/>
            <person name="Zhang W."/>
            <person name="Zhang S."/>
            <person name="Song L."/>
            <person name="Sun Q."/>
            <person name="Zhang H."/>
            <person name="Xiang H."/>
            <person name="Dong X."/>
        </authorList>
    </citation>
    <scope>NUCLEOTIDE SEQUENCE</scope>
    <source>
        <strain evidence="1">ZWT</strain>
    </source>
</reference>
<accession>A0A9J6P3X4</accession>
<dbReference type="AlphaFoldDB" id="A0A9J6P3X4"/>
<evidence type="ECO:0000313" key="1">
    <source>
        <dbReference type="EMBL" id="MCM1990264.1"/>
    </source>
</evidence>
<sequence>MSELHLNENFTENDSLNEVAASLTSNSKSNYDDKFILKRLLEGHTRDDIAAELRHKNYRTLDMYMRRRGYIWDTFKQTYIPKLEVSTKVEPTPALNKVQKIINLFNTGNDPMEIAKKVGMKDHRVMAEYMKNKGYFWSAEKQNYSLAKGKQSRENFEIHRDSIEIHHKNDEITNYNDDLMREKVISKECDTFSNIDRLQNLLPMLEMIDKHKDKLAELLSTNISNTIPRYVIGGITITKSLCMSHPLSELIKDFSREKNISQREIFEVAIIEFLNKYGYENEINSLFID</sequence>
<reference evidence="1" key="2">
    <citation type="submission" date="2021-04" db="EMBL/GenBank/DDBJ databases">
        <authorList>
            <person name="Dong X."/>
        </authorList>
    </citation>
    <scope>NUCLEOTIDE SEQUENCE</scope>
    <source>
        <strain evidence="1">ZWT</strain>
    </source>
</reference>
<dbReference type="RefSeq" id="WP_250859302.1">
    <property type="nucleotide sequence ID" value="NZ_JAGSOJ010000002.1"/>
</dbReference>
<name>A0A9J6P3X4_9CLOT</name>